<evidence type="ECO:0000313" key="4">
    <source>
        <dbReference type="Proteomes" id="UP000260943"/>
    </source>
</evidence>
<feature type="compositionally biased region" description="Low complexity" evidence="1">
    <location>
        <begin position="188"/>
        <end position="201"/>
    </location>
</feature>
<organism evidence="3 4">
    <name type="scientific">Collinsella tanakaei</name>
    <dbReference type="NCBI Taxonomy" id="626935"/>
    <lineage>
        <taxon>Bacteria</taxon>
        <taxon>Bacillati</taxon>
        <taxon>Actinomycetota</taxon>
        <taxon>Coriobacteriia</taxon>
        <taxon>Coriobacteriales</taxon>
        <taxon>Coriobacteriaceae</taxon>
        <taxon>Collinsella</taxon>
    </lineage>
</organism>
<comment type="caution">
    <text evidence="3">The sequence shown here is derived from an EMBL/GenBank/DDBJ whole genome shotgun (WGS) entry which is preliminary data.</text>
</comment>
<dbReference type="InterPro" id="IPR000551">
    <property type="entry name" value="MerR-type_HTH_dom"/>
</dbReference>
<dbReference type="AlphaFoldDB" id="A0A3E4QSU5"/>
<reference evidence="3 4" key="1">
    <citation type="submission" date="2018-08" db="EMBL/GenBank/DDBJ databases">
        <title>A genome reference for cultivated species of the human gut microbiota.</title>
        <authorList>
            <person name="Zou Y."/>
            <person name="Xue W."/>
            <person name="Luo G."/>
        </authorList>
    </citation>
    <scope>NUCLEOTIDE SEQUENCE [LARGE SCALE GENOMIC DNA]</scope>
    <source>
        <strain evidence="3 4">TF08-14</strain>
    </source>
</reference>
<feature type="region of interest" description="Disordered" evidence="1">
    <location>
        <begin position="188"/>
        <end position="218"/>
    </location>
</feature>
<dbReference type="GO" id="GO:0003677">
    <property type="term" value="F:DNA binding"/>
    <property type="evidence" value="ECO:0007669"/>
    <property type="project" value="InterPro"/>
</dbReference>
<gene>
    <name evidence="3" type="ORF">DXC81_06035</name>
</gene>
<evidence type="ECO:0000313" key="3">
    <source>
        <dbReference type="EMBL" id="RGL10141.1"/>
    </source>
</evidence>
<dbReference type="SUPFAM" id="SSF46955">
    <property type="entry name" value="Putative DNA-binding domain"/>
    <property type="match status" value="1"/>
</dbReference>
<dbReference type="Pfam" id="PF13411">
    <property type="entry name" value="MerR_1"/>
    <property type="match status" value="1"/>
</dbReference>
<sequence length="250" mass="27244">MCPTYWCIAVQALNRLDGMVFTGGGFMDHADQPPGWQISQVVELIDMPRRDITRSCYADRKRGGAGILQPLDGSWGRRNYSVEDIAWLYLVKLQHEAGYSLPEIAQRMDTSVGVDQLCAHLDTVVSRAAEGLDELRLKVERARALRCALGAGSAGAHEAIESYLQDRLGATAVEELRRMLEYLASAEPGAGASPPASARNAPAREKAASNQGASDRAGIRRILDEPGMDLAIELWAGPGAFDQLVKEFFE</sequence>
<feature type="domain" description="HTH merR-type" evidence="2">
    <location>
        <begin position="66"/>
        <end position="109"/>
    </location>
</feature>
<dbReference type="EMBL" id="QSRJ01000006">
    <property type="protein sequence ID" value="RGL10141.1"/>
    <property type="molecule type" value="Genomic_DNA"/>
</dbReference>
<protein>
    <submittedName>
        <fullName evidence="3">MerR family transcriptional regulator</fullName>
    </submittedName>
</protein>
<accession>A0A3E4QSU5</accession>
<proteinExistence type="predicted"/>
<evidence type="ECO:0000259" key="2">
    <source>
        <dbReference type="Pfam" id="PF13411"/>
    </source>
</evidence>
<dbReference type="InterPro" id="IPR009061">
    <property type="entry name" value="DNA-bd_dom_put_sf"/>
</dbReference>
<dbReference type="Gene3D" id="1.10.1660.10">
    <property type="match status" value="1"/>
</dbReference>
<evidence type="ECO:0000256" key="1">
    <source>
        <dbReference type="SAM" id="MobiDB-lite"/>
    </source>
</evidence>
<dbReference type="GO" id="GO:0006355">
    <property type="term" value="P:regulation of DNA-templated transcription"/>
    <property type="evidence" value="ECO:0007669"/>
    <property type="project" value="InterPro"/>
</dbReference>
<name>A0A3E4QSU5_9ACTN</name>
<dbReference type="Proteomes" id="UP000260943">
    <property type="component" value="Unassembled WGS sequence"/>
</dbReference>
<dbReference type="CDD" id="cd00592">
    <property type="entry name" value="HTH_MerR-like"/>
    <property type="match status" value="1"/>
</dbReference>